<proteinExistence type="predicted"/>
<evidence type="ECO:0000256" key="1">
    <source>
        <dbReference type="SAM" id="MobiDB-lite"/>
    </source>
</evidence>
<evidence type="ECO:0000313" key="3">
    <source>
        <dbReference type="Proteomes" id="UP000799291"/>
    </source>
</evidence>
<name>A0A6G1IG14_9PLEO</name>
<dbReference type="AlphaFoldDB" id="A0A6G1IG14"/>
<feature type="compositionally biased region" description="Low complexity" evidence="1">
    <location>
        <begin position="142"/>
        <end position="160"/>
    </location>
</feature>
<dbReference type="OrthoDB" id="3790619at2759"/>
<dbReference type="EMBL" id="MU005625">
    <property type="protein sequence ID" value="KAF2677166.1"/>
    <property type="molecule type" value="Genomic_DNA"/>
</dbReference>
<accession>A0A6G1IG14</accession>
<feature type="region of interest" description="Disordered" evidence="1">
    <location>
        <begin position="125"/>
        <end position="160"/>
    </location>
</feature>
<evidence type="ECO:0000313" key="2">
    <source>
        <dbReference type="EMBL" id="KAF2677166.1"/>
    </source>
</evidence>
<reference evidence="2" key="1">
    <citation type="journal article" date="2020" name="Stud. Mycol.">
        <title>101 Dothideomycetes genomes: a test case for predicting lifestyles and emergence of pathogens.</title>
        <authorList>
            <person name="Haridas S."/>
            <person name="Albert R."/>
            <person name="Binder M."/>
            <person name="Bloem J."/>
            <person name="Labutti K."/>
            <person name="Salamov A."/>
            <person name="Andreopoulos B."/>
            <person name="Baker S."/>
            <person name="Barry K."/>
            <person name="Bills G."/>
            <person name="Bluhm B."/>
            <person name="Cannon C."/>
            <person name="Castanera R."/>
            <person name="Culley D."/>
            <person name="Daum C."/>
            <person name="Ezra D."/>
            <person name="Gonzalez J."/>
            <person name="Henrissat B."/>
            <person name="Kuo A."/>
            <person name="Liang C."/>
            <person name="Lipzen A."/>
            <person name="Lutzoni F."/>
            <person name="Magnuson J."/>
            <person name="Mondo S."/>
            <person name="Nolan M."/>
            <person name="Ohm R."/>
            <person name="Pangilinan J."/>
            <person name="Park H.-J."/>
            <person name="Ramirez L."/>
            <person name="Alfaro M."/>
            <person name="Sun H."/>
            <person name="Tritt A."/>
            <person name="Yoshinaga Y."/>
            <person name="Zwiers L.-H."/>
            <person name="Turgeon B."/>
            <person name="Goodwin S."/>
            <person name="Spatafora J."/>
            <person name="Crous P."/>
            <person name="Grigoriev I."/>
        </authorList>
    </citation>
    <scope>NUCLEOTIDE SEQUENCE</scope>
    <source>
        <strain evidence="2">CBS 122367</strain>
    </source>
</reference>
<organism evidence="2 3">
    <name type="scientific">Lentithecium fluviatile CBS 122367</name>
    <dbReference type="NCBI Taxonomy" id="1168545"/>
    <lineage>
        <taxon>Eukaryota</taxon>
        <taxon>Fungi</taxon>
        <taxon>Dikarya</taxon>
        <taxon>Ascomycota</taxon>
        <taxon>Pezizomycotina</taxon>
        <taxon>Dothideomycetes</taxon>
        <taxon>Pleosporomycetidae</taxon>
        <taxon>Pleosporales</taxon>
        <taxon>Massarineae</taxon>
        <taxon>Lentitheciaceae</taxon>
        <taxon>Lentithecium</taxon>
    </lineage>
</organism>
<sequence>MRSISFTMCSEVSRRRRLCHHPYSLAVDFSDVGFVFAPGCMHILQLAISHLLTQLRPEDYTVLNRSQQSALHPSKVLRHYNTNTQPNQRYSTMSSQAYVYIPNLVGRQMLRIPVIPCEEADYTEQPQLTTTSAPKLSLNTTSSMPSSRELSPSLSVDELE</sequence>
<gene>
    <name evidence="2" type="ORF">K458DRAFT_436800</name>
</gene>
<feature type="compositionally biased region" description="Polar residues" evidence="1">
    <location>
        <begin position="125"/>
        <end position="141"/>
    </location>
</feature>
<protein>
    <submittedName>
        <fullName evidence="2">Uncharacterized protein</fullName>
    </submittedName>
</protein>
<keyword evidence="3" id="KW-1185">Reference proteome</keyword>
<dbReference type="Proteomes" id="UP000799291">
    <property type="component" value="Unassembled WGS sequence"/>
</dbReference>